<dbReference type="Pfam" id="PF07007">
    <property type="entry name" value="LprI"/>
    <property type="match status" value="1"/>
</dbReference>
<organism evidence="3 4">
    <name type="scientific">Sphingomonas faeni</name>
    <dbReference type="NCBI Taxonomy" id="185950"/>
    <lineage>
        <taxon>Bacteria</taxon>
        <taxon>Pseudomonadati</taxon>
        <taxon>Pseudomonadota</taxon>
        <taxon>Alphaproteobacteria</taxon>
        <taxon>Sphingomonadales</taxon>
        <taxon>Sphingomonadaceae</taxon>
        <taxon>Sphingomonas</taxon>
    </lineage>
</organism>
<evidence type="ECO:0000259" key="2">
    <source>
        <dbReference type="Pfam" id="PF07007"/>
    </source>
</evidence>
<sequence>MTLAWHLLTLLASPADLAAMPSGDPTGTSLPRCLEREANASTAGQTECETTALRDYDRRMNLAYAALLRRLPAPAAQSLRQSQRVWITFRDAEDRVRTAIYATRSGTMYVPMEAASGTILTRDRALQLEGYARILSIER</sequence>
<dbReference type="InterPro" id="IPR009739">
    <property type="entry name" value="LprI-like_N"/>
</dbReference>
<feature type="signal peptide" evidence="1">
    <location>
        <begin position="1"/>
        <end position="18"/>
    </location>
</feature>
<proteinExistence type="predicted"/>
<dbReference type="Proteomes" id="UP000244013">
    <property type="component" value="Unassembled WGS sequence"/>
</dbReference>
<dbReference type="GeneID" id="91006091"/>
<gene>
    <name evidence="3" type="ORF">C8J25_10534</name>
</gene>
<accession>A0A2T5U434</accession>
<evidence type="ECO:0000313" key="3">
    <source>
        <dbReference type="EMBL" id="PTW46256.1"/>
    </source>
</evidence>
<protein>
    <submittedName>
        <fullName evidence="3">Uncharacterized protein DUF1311</fullName>
    </submittedName>
</protein>
<comment type="caution">
    <text evidence="3">The sequence shown here is derived from an EMBL/GenBank/DDBJ whole genome shotgun (WGS) entry which is preliminary data.</text>
</comment>
<evidence type="ECO:0000313" key="4">
    <source>
        <dbReference type="Proteomes" id="UP000244013"/>
    </source>
</evidence>
<evidence type="ECO:0000256" key="1">
    <source>
        <dbReference type="SAM" id="SignalP"/>
    </source>
</evidence>
<reference evidence="3 4" key="1">
    <citation type="submission" date="2018-04" db="EMBL/GenBank/DDBJ databases">
        <title>Genomic Encyclopedia of Type Strains, Phase III (KMG-III): the genomes of soil and plant-associated and newly described type strains.</title>
        <authorList>
            <person name="Whitman W."/>
        </authorList>
    </citation>
    <scope>NUCLEOTIDE SEQUENCE [LARGE SCALE GENOMIC DNA]</scope>
    <source>
        <strain evidence="3 4">MA-olki</strain>
    </source>
</reference>
<dbReference type="RefSeq" id="WP_244186973.1">
    <property type="nucleotide sequence ID" value="NZ_QAYE01000005.1"/>
</dbReference>
<dbReference type="EMBL" id="QAYE01000005">
    <property type="protein sequence ID" value="PTW46256.1"/>
    <property type="molecule type" value="Genomic_DNA"/>
</dbReference>
<keyword evidence="1" id="KW-0732">Signal</keyword>
<feature type="domain" description="Lysozyme inhibitor LprI-like N-terminal" evidence="2">
    <location>
        <begin position="35"/>
        <end position="128"/>
    </location>
</feature>
<dbReference type="Gene3D" id="1.20.1270.180">
    <property type="match status" value="1"/>
</dbReference>
<dbReference type="AlphaFoldDB" id="A0A2T5U434"/>
<feature type="chain" id="PRO_5015512223" evidence="1">
    <location>
        <begin position="19"/>
        <end position="139"/>
    </location>
</feature>
<name>A0A2T5U434_9SPHN</name>